<dbReference type="Pfam" id="PF13801">
    <property type="entry name" value="Metal_resist"/>
    <property type="match status" value="1"/>
</dbReference>
<accession>A0A1I6RVD6</accession>
<protein>
    <submittedName>
        <fullName evidence="3">Uncharacterized membrane protein</fullName>
    </submittedName>
</protein>
<proteinExistence type="predicted"/>
<evidence type="ECO:0000256" key="2">
    <source>
        <dbReference type="SAM" id="Phobius"/>
    </source>
</evidence>
<dbReference type="EMBL" id="FPAJ01000002">
    <property type="protein sequence ID" value="SFS68540.1"/>
    <property type="molecule type" value="Genomic_DNA"/>
</dbReference>
<dbReference type="Proteomes" id="UP000199239">
    <property type="component" value="Unassembled WGS sequence"/>
</dbReference>
<organism evidence="3 4">
    <name type="scientific">Sulfitobacter marinus</name>
    <dbReference type="NCBI Taxonomy" id="394264"/>
    <lineage>
        <taxon>Bacteria</taxon>
        <taxon>Pseudomonadati</taxon>
        <taxon>Pseudomonadota</taxon>
        <taxon>Alphaproteobacteria</taxon>
        <taxon>Rhodobacterales</taxon>
        <taxon>Roseobacteraceae</taxon>
        <taxon>Sulfitobacter</taxon>
    </lineage>
</organism>
<keyword evidence="2" id="KW-0812">Transmembrane</keyword>
<gene>
    <name evidence="3" type="ORF">SAMN04488040_1541</name>
</gene>
<evidence type="ECO:0000256" key="1">
    <source>
        <dbReference type="SAM" id="MobiDB-lite"/>
    </source>
</evidence>
<evidence type="ECO:0000313" key="3">
    <source>
        <dbReference type="EMBL" id="SFS68540.1"/>
    </source>
</evidence>
<keyword evidence="2" id="KW-0472">Membrane</keyword>
<feature type="compositionally biased region" description="Basic and acidic residues" evidence="1">
    <location>
        <begin position="158"/>
        <end position="168"/>
    </location>
</feature>
<dbReference type="STRING" id="394264.SAMN04488040_1541"/>
<sequence length="168" mass="18694">MASEKTGNGTWMRWALGLSLGVNLLIAGLVVGAAYRFDGPHGGGGSSMRAYGTPYIMALEDERRRDLFKGLRQNKPAGHLTRRARRALYNEVVSAIRAEPFDVARVRAALDQQANASVAVQEAVQDVWLREIETMDDTARAAYADRLQEVLSRPTRRQPNDRKPSRND</sequence>
<reference evidence="4" key="1">
    <citation type="submission" date="2016-10" db="EMBL/GenBank/DDBJ databases">
        <authorList>
            <person name="Varghese N."/>
            <person name="Submissions S."/>
        </authorList>
    </citation>
    <scope>NUCLEOTIDE SEQUENCE [LARGE SCALE GENOMIC DNA]</scope>
    <source>
        <strain evidence="4">DSM 23422</strain>
    </source>
</reference>
<feature type="transmembrane region" description="Helical" evidence="2">
    <location>
        <begin position="12"/>
        <end position="35"/>
    </location>
</feature>
<dbReference type="OrthoDB" id="7688532at2"/>
<keyword evidence="2" id="KW-1133">Transmembrane helix</keyword>
<evidence type="ECO:0000313" key="4">
    <source>
        <dbReference type="Proteomes" id="UP000199239"/>
    </source>
</evidence>
<dbReference type="RefSeq" id="WP_093915752.1">
    <property type="nucleotide sequence ID" value="NZ_FPAJ01000002.1"/>
</dbReference>
<keyword evidence="4" id="KW-1185">Reference proteome</keyword>
<feature type="region of interest" description="Disordered" evidence="1">
    <location>
        <begin position="149"/>
        <end position="168"/>
    </location>
</feature>
<dbReference type="InterPro" id="IPR025961">
    <property type="entry name" value="Metal_resist"/>
</dbReference>
<dbReference type="AlphaFoldDB" id="A0A1I6RVD6"/>
<name>A0A1I6RVD6_9RHOB</name>